<name>A0ABY9Z0C9_9GAMM</name>
<evidence type="ECO:0000256" key="2">
    <source>
        <dbReference type="RuleBase" id="RU000397"/>
    </source>
</evidence>
<evidence type="ECO:0000313" key="5">
    <source>
        <dbReference type="Proteomes" id="UP001301869"/>
    </source>
</evidence>
<dbReference type="Proteomes" id="UP001301869">
    <property type="component" value="Chromosome"/>
</dbReference>
<dbReference type="InterPro" id="IPR020830">
    <property type="entry name" value="GlycerAld_3-P_DH_AS"/>
</dbReference>
<dbReference type="PROSITE" id="PS00071">
    <property type="entry name" value="GAPDH"/>
    <property type="match status" value="1"/>
</dbReference>
<feature type="domain" description="Glyceraldehyde 3-phosphate dehydrogenase NAD(P) binding" evidence="3">
    <location>
        <begin position="8"/>
        <end position="169"/>
    </location>
</feature>
<dbReference type="PIRSF" id="PIRSF000149">
    <property type="entry name" value="GAP_DH"/>
    <property type="match status" value="1"/>
</dbReference>
<dbReference type="SUPFAM" id="SSF51735">
    <property type="entry name" value="NAD(P)-binding Rossmann-fold domains"/>
    <property type="match status" value="1"/>
</dbReference>
<dbReference type="SUPFAM" id="SSF55347">
    <property type="entry name" value="Glyceraldehyde-3-phosphate dehydrogenase-like, C-terminal domain"/>
    <property type="match status" value="1"/>
</dbReference>
<keyword evidence="5" id="KW-1185">Reference proteome</keyword>
<dbReference type="InterPro" id="IPR020828">
    <property type="entry name" value="GlycerAld_3-P_DH_NAD(P)-bd"/>
</dbReference>
<comment type="similarity">
    <text evidence="2">Belongs to the glyceraldehyde-3-phosphate dehydrogenase family.</text>
</comment>
<gene>
    <name evidence="4" type="ORF">P1P91_14630</name>
</gene>
<evidence type="ECO:0000259" key="3">
    <source>
        <dbReference type="SMART" id="SM00846"/>
    </source>
</evidence>
<dbReference type="RefSeq" id="WP_311883562.1">
    <property type="nucleotide sequence ID" value="NZ_CP119391.1"/>
</dbReference>
<accession>A0ABY9Z0C9</accession>
<proteinExistence type="inferred from homology"/>
<reference evidence="4 5" key="1">
    <citation type="submission" date="2023-03" db="EMBL/GenBank/DDBJ databases">
        <title>Halomonas sp. nov., isolated from Korean tranditional fermented seafood 'Jeotgal'.</title>
        <authorList>
            <person name="Kim B."/>
            <person name="Shin N.-R."/>
        </authorList>
    </citation>
    <scope>NUCLEOTIDE SEQUENCE [LARGE SCALE GENOMIC DNA]</scope>
    <source>
        <strain evidence="4 5">SG2L-4</strain>
    </source>
</reference>
<sequence>MADEAYRYRIAINGYGRIGQCVLRALVERETASTDPTHIDPVPIDIVAINELSDAATISYLTRFDTTHGRFPGTVESDNGDLIVNGRRIRLLSEPDPTRLPWRELDVDLVVECSGSFKDRATAMQHIDAGAKQLLFSQPAESDVDATVVWGINQDSLTLDQPVISAASCTTNCLVPLLTVLNEALGVEHGVTTTIHSAMNDQPVIDAYHQTDLRLTRSAMQSIVPVDTGLARGISRLMPDLAGRFECLHVRVPTINVSAMDLALTVSRNTHAAAVNELLQTAVASRLGGVLGYTEEPTASSDFNHDPRSGVIDATQTRVAGARLVKLLCWFDNEWGFANRMLDITQHLARLRGEAPTFHAQRPHRNEDALP</sequence>
<organism evidence="4 5">
    <name type="scientific">Halomonas piscis</name>
    <dbReference type="NCBI Taxonomy" id="3031727"/>
    <lineage>
        <taxon>Bacteria</taxon>
        <taxon>Pseudomonadati</taxon>
        <taxon>Pseudomonadota</taxon>
        <taxon>Gammaproteobacteria</taxon>
        <taxon>Oceanospirillales</taxon>
        <taxon>Halomonadaceae</taxon>
        <taxon>Halomonas</taxon>
    </lineage>
</organism>
<dbReference type="EMBL" id="CP119391">
    <property type="protein sequence ID" value="WNK20035.1"/>
    <property type="molecule type" value="Genomic_DNA"/>
</dbReference>
<dbReference type="CDD" id="cd17892">
    <property type="entry name" value="GAPDH_N_E4PDH"/>
    <property type="match status" value="1"/>
</dbReference>
<dbReference type="PANTHER" id="PTHR43148">
    <property type="entry name" value="GLYCERALDEHYDE-3-PHOSPHATE DEHYDROGENASE 2"/>
    <property type="match status" value="1"/>
</dbReference>
<dbReference type="Gene3D" id="3.40.50.720">
    <property type="entry name" value="NAD(P)-binding Rossmann-like Domain"/>
    <property type="match status" value="1"/>
</dbReference>
<dbReference type="InterPro" id="IPR036291">
    <property type="entry name" value="NAD(P)-bd_dom_sf"/>
</dbReference>
<dbReference type="InterPro" id="IPR020829">
    <property type="entry name" value="GlycerAld_3-P_DH_cat"/>
</dbReference>
<dbReference type="Pfam" id="PF00044">
    <property type="entry name" value="Gp_dh_N"/>
    <property type="match status" value="1"/>
</dbReference>
<keyword evidence="1" id="KW-0560">Oxidoreductase</keyword>
<dbReference type="InterPro" id="IPR020831">
    <property type="entry name" value="GlycerAld/Erythrose_P_DH"/>
</dbReference>
<evidence type="ECO:0000313" key="4">
    <source>
        <dbReference type="EMBL" id="WNK20035.1"/>
    </source>
</evidence>
<evidence type="ECO:0000256" key="1">
    <source>
        <dbReference type="ARBA" id="ARBA00023002"/>
    </source>
</evidence>
<dbReference type="PRINTS" id="PR00078">
    <property type="entry name" value="G3PDHDRGNASE"/>
</dbReference>
<dbReference type="Gene3D" id="3.30.360.10">
    <property type="entry name" value="Dihydrodipicolinate Reductase, domain 2"/>
    <property type="match status" value="1"/>
</dbReference>
<dbReference type="SMART" id="SM00846">
    <property type="entry name" value="Gp_dh_N"/>
    <property type="match status" value="1"/>
</dbReference>
<dbReference type="Pfam" id="PF02800">
    <property type="entry name" value="Gp_dh_C"/>
    <property type="match status" value="1"/>
</dbReference>
<protein>
    <submittedName>
        <fullName evidence="4">Glyceraldehyde 3-phosphate dehydrogenase NAD-binding domain-containing protein</fullName>
    </submittedName>
</protein>